<comment type="caution">
    <text evidence="1">The sequence shown here is derived from an EMBL/GenBank/DDBJ whole genome shotgun (WGS) entry which is preliminary data.</text>
</comment>
<organism evidence="1 2">
    <name type="scientific">Lichtheimia corymbifera JMRC:FSU:9682</name>
    <dbReference type="NCBI Taxonomy" id="1263082"/>
    <lineage>
        <taxon>Eukaryota</taxon>
        <taxon>Fungi</taxon>
        <taxon>Fungi incertae sedis</taxon>
        <taxon>Mucoromycota</taxon>
        <taxon>Mucoromycotina</taxon>
        <taxon>Mucoromycetes</taxon>
        <taxon>Mucorales</taxon>
        <taxon>Lichtheimiaceae</taxon>
        <taxon>Lichtheimia</taxon>
    </lineage>
</organism>
<dbReference type="EMBL" id="CBTN010000043">
    <property type="protein sequence ID" value="CDH57079.1"/>
    <property type="molecule type" value="Genomic_DNA"/>
</dbReference>
<sequence>MPYCAVTCQRRVSNNHVPCQSVHHSASYISRRNQSAANRPITLITVKSAASREFHNEAWRLYEDEIDQHAEDHLV</sequence>
<evidence type="ECO:0000313" key="2">
    <source>
        <dbReference type="Proteomes" id="UP000027586"/>
    </source>
</evidence>
<gene>
    <name evidence="1" type="ORF">LCOR_08066.1</name>
</gene>
<dbReference type="AlphaFoldDB" id="A0A068S486"/>
<proteinExistence type="predicted"/>
<evidence type="ECO:0000313" key="1">
    <source>
        <dbReference type="EMBL" id="CDH57079.1"/>
    </source>
</evidence>
<dbReference type="Proteomes" id="UP000027586">
    <property type="component" value="Unassembled WGS sequence"/>
</dbReference>
<protein>
    <submittedName>
        <fullName evidence="1">Uncharacterized protein</fullName>
    </submittedName>
</protein>
<reference evidence="1" key="1">
    <citation type="submission" date="2013-08" db="EMBL/GenBank/DDBJ databases">
        <title>Gene expansion shapes genome architecture in the human pathogen Lichtheimia corymbifera: an evolutionary genomics analysis in the ancient terrestrial Mucorales (Mucoromycotina).</title>
        <authorList>
            <person name="Schwartze V.U."/>
            <person name="Winter S."/>
            <person name="Shelest E."/>
            <person name="Marcet-Houben M."/>
            <person name="Horn F."/>
            <person name="Wehner S."/>
            <person name="Hoffmann K."/>
            <person name="Riege K."/>
            <person name="Sammeth M."/>
            <person name="Nowrousian M."/>
            <person name="Valiante V."/>
            <person name="Linde J."/>
            <person name="Jacobsen I.D."/>
            <person name="Marz M."/>
            <person name="Brakhage A.A."/>
            <person name="Gabaldon T."/>
            <person name="Bocker S."/>
            <person name="Voigt K."/>
        </authorList>
    </citation>
    <scope>NUCLEOTIDE SEQUENCE [LARGE SCALE GENOMIC DNA]</scope>
    <source>
        <strain evidence="1">FSU 9682</strain>
    </source>
</reference>
<name>A0A068S486_9FUNG</name>
<dbReference type="VEuPathDB" id="FungiDB:LCOR_08066.1"/>
<keyword evidence="2" id="KW-1185">Reference proteome</keyword>
<accession>A0A068S486</accession>